<comment type="caution">
    <text evidence="2">The sequence shown here is derived from an EMBL/GenBank/DDBJ whole genome shotgun (WGS) entry which is preliminary data.</text>
</comment>
<evidence type="ECO:0000313" key="3">
    <source>
        <dbReference type="Proteomes" id="UP000682811"/>
    </source>
</evidence>
<feature type="domain" description="Copper amine oxidase-like N-terminal" evidence="1">
    <location>
        <begin position="56"/>
        <end position="154"/>
    </location>
</feature>
<name>A0A920CUM0_9BACL</name>
<dbReference type="Proteomes" id="UP000682811">
    <property type="component" value="Unassembled WGS sequence"/>
</dbReference>
<dbReference type="Pfam" id="PF07833">
    <property type="entry name" value="Cu_amine_oxidN1"/>
    <property type="match status" value="1"/>
</dbReference>
<dbReference type="Gene3D" id="3.30.457.10">
    <property type="entry name" value="Copper amine oxidase-like, N-terminal domain"/>
    <property type="match status" value="1"/>
</dbReference>
<dbReference type="SUPFAM" id="SSF55383">
    <property type="entry name" value="Copper amine oxidase, domain N"/>
    <property type="match status" value="1"/>
</dbReference>
<evidence type="ECO:0000313" key="2">
    <source>
        <dbReference type="EMBL" id="GIO51460.1"/>
    </source>
</evidence>
<accession>A0A920CUM0</accession>
<gene>
    <name evidence="2" type="ORF">J34TS1_62250</name>
</gene>
<reference evidence="2 3" key="1">
    <citation type="submission" date="2021-03" db="EMBL/GenBank/DDBJ databases">
        <title>Antimicrobial resistance genes in bacteria isolated from Japanese honey, and their potential for conferring macrolide and lincosamide resistance in the American foulbrood pathogen Paenibacillus larvae.</title>
        <authorList>
            <person name="Okamoto M."/>
            <person name="Kumagai M."/>
            <person name="Kanamori H."/>
            <person name="Takamatsu D."/>
        </authorList>
    </citation>
    <scope>NUCLEOTIDE SEQUENCE [LARGE SCALE GENOMIC DNA]</scope>
    <source>
        <strain evidence="2 3">J34TS1</strain>
    </source>
</reference>
<sequence length="379" mass="43476">MNMENQLSKMNRFKWSRTIVVFFLLLLIPLAFTRQVNADSPVVTVVMDGIKEPLASGHPYLENGKIMIPFRIISGKLGIQSAWDAKTQTLMIQQNGKKIVLTVGSSTANIDGNPVNLGIKVTQKEGVTMIPLSLVSDHLSAEVKIDDATGVVSIRTPNKEIGKVDDFGRKIRTTNLPKNYKDYPYILEDIPNEVYEMKISKLMYYKPDAKTGAQLYKNNEVTTEDMVKIMDRMKKGFDLRLNVDYKTINPVAFANEAFKYENQSISSRVIRLKEYAQWAQKNKIQIEGTIDPEPSLIYDSGINWYIRSKVRFRIINYTEYKDLLVDFLFDNDRRLKKGVWYEGYADICVSMNHNIGVGEYMNIDSMTSLFDNSKFYEVK</sequence>
<dbReference type="InterPro" id="IPR012854">
    <property type="entry name" value="Cu_amine_oxidase-like_N"/>
</dbReference>
<evidence type="ECO:0000259" key="1">
    <source>
        <dbReference type="Pfam" id="PF07833"/>
    </source>
</evidence>
<protein>
    <recommendedName>
        <fullName evidence="1">Copper amine oxidase-like N-terminal domain-containing protein</fullName>
    </recommendedName>
</protein>
<keyword evidence="3" id="KW-1185">Reference proteome</keyword>
<organism evidence="2 3">
    <name type="scientific">Paenibacillus azoreducens</name>
    <dbReference type="NCBI Taxonomy" id="116718"/>
    <lineage>
        <taxon>Bacteria</taxon>
        <taxon>Bacillati</taxon>
        <taxon>Bacillota</taxon>
        <taxon>Bacilli</taxon>
        <taxon>Bacillales</taxon>
        <taxon>Paenibacillaceae</taxon>
        <taxon>Paenibacillus</taxon>
    </lineage>
</organism>
<dbReference type="InterPro" id="IPR036582">
    <property type="entry name" value="Mao_N_sf"/>
</dbReference>
<dbReference type="EMBL" id="BORT01000054">
    <property type="protein sequence ID" value="GIO51460.1"/>
    <property type="molecule type" value="Genomic_DNA"/>
</dbReference>
<proteinExistence type="predicted"/>
<dbReference type="AlphaFoldDB" id="A0A920CUM0"/>